<keyword evidence="3" id="KW-1185">Reference proteome</keyword>
<protein>
    <submittedName>
        <fullName evidence="2">Uncharacterized protein</fullName>
    </submittedName>
</protein>
<organism evidence="2 3">
    <name type="scientific">Frateuria terrea</name>
    <dbReference type="NCBI Taxonomy" id="529704"/>
    <lineage>
        <taxon>Bacteria</taxon>
        <taxon>Pseudomonadati</taxon>
        <taxon>Pseudomonadota</taxon>
        <taxon>Gammaproteobacteria</taxon>
        <taxon>Lysobacterales</taxon>
        <taxon>Rhodanobacteraceae</taxon>
        <taxon>Frateuria</taxon>
    </lineage>
</organism>
<gene>
    <name evidence="2" type="ORF">SAMN04487997_0174</name>
</gene>
<dbReference type="EMBL" id="FNYC01000012">
    <property type="protein sequence ID" value="SEJ54877.1"/>
    <property type="molecule type" value="Genomic_DNA"/>
</dbReference>
<dbReference type="AlphaFoldDB" id="A0A1H6ZTF4"/>
<sequence>MTTLTHAPGFVMHARTWAAIRPLSNDERRAMWAARFYAQGHHRTPQKPRVRVPARPQH</sequence>
<name>A0A1H6ZTF4_9GAMM</name>
<feature type="region of interest" description="Disordered" evidence="1">
    <location>
        <begin position="38"/>
        <end position="58"/>
    </location>
</feature>
<evidence type="ECO:0000256" key="1">
    <source>
        <dbReference type="SAM" id="MobiDB-lite"/>
    </source>
</evidence>
<evidence type="ECO:0000313" key="2">
    <source>
        <dbReference type="EMBL" id="SEJ54877.1"/>
    </source>
</evidence>
<evidence type="ECO:0000313" key="3">
    <source>
        <dbReference type="Proteomes" id="UP000199420"/>
    </source>
</evidence>
<accession>A0A1H6ZTF4</accession>
<proteinExistence type="predicted"/>
<dbReference type="STRING" id="529704.SAMN02927913_2216"/>
<reference evidence="2 3" key="1">
    <citation type="submission" date="2016-10" db="EMBL/GenBank/DDBJ databases">
        <authorList>
            <person name="de Groot N.N."/>
        </authorList>
    </citation>
    <scope>NUCLEOTIDE SEQUENCE [LARGE SCALE GENOMIC DNA]</scope>
    <source>
        <strain evidence="2 3">DSM 26515</strain>
    </source>
</reference>
<dbReference type="RefSeq" id="WP_175483827.1">
    <property type="nucleotide sequence ID" value="NZ_FNYC01000012.1"/>
</dbReference>
<feature type="compositionally biased region" description="Basic residues" evidence="1">
    <location>
        <begin position="40"/>
        <end position="58"/>
    </location>
</feature>
<dbReference type="Proteomes" id="UP000199420">
    <property type="component" value="Unassembled WGS sequence"/>
</dbReference>